<dbReference type="AlphaFoldDB" id="A0A495E9A2"/>
<comment type="caution">
    <text evidence="1">The sequence shown here is derived from an EMBL/GenBank/DDBJ whole genome shotgun (WGS) entry which is preliminary data.</text>
</comment>
<evidence type="ECO:0000313" key="1">
    <source>
        <dbReference type="EMBL" id="RKR13502.1"/>
    </source>
</evidence>
<gene>
    <name evidence="1" type="ORF">CLV91_2222</name>
</gene>
<dbReference type="RefSeq" id="WP_121067780.1">
    <property type="nucleotide sequence ID" value="NZ_RBIQ01000008.1"/>
</dbReference>
<dbReference type="OrthoDB" id="1662689at2"/>
<dbReference type="Pfam" id="PF12889">
    <property type="entry name" value="DUF3829"/>
    <property type="match status" value="1"/>
</dbReference>
<organism evidence="1 2">
    <name type="scientific">Maribacter vaceletii</name>
    <dbReference type="NCBI Taxonomy" id="1206816"/>
    <lineage>
        <taxon>Bacteria</taxon>
        <taxon>Pseudomonadati</taxon>
        <taxon>Bacteroidota</taxon>
        <taxon>Flavobacteriia</taxon>
        <taxon>Flavobacteriales</taxon>
        <taxon>Flavobacteriaceae</taxon>
        <taxon>Maribacter</taxon>
    </lineage>
</organism>
<evidence type="ECO:0000313" key="2">
    <source>
        <dbReference type="Proteomes" id="UP000269412"/>
    </source>
</evidence>
<protein>
    <submittedName>
        <fullName evidence="1">Uncharacterized protein DUF3829</fullName>
    </submittedName>
</protein>
<sequence length="337" mass="39085">MKDLTNTLIICLIVIAIYSCGDTKKANSKEHETTTETSFNADEEKQAFINKYNAYVAVWNKVSPRVESSYKSIYNTINDKNGNPLKEQQNYYITTIKESIVIKNLNKIMNEEPKIEELDALGPKLVASYNELIVPLQELSDYYKLQSYKDDDFKKASELYFKVRKPLTEFLQASDNLGAAVQIIDNKMSIEALAEYKENNKMLLYNKGMIIQSIKKSITPLYNITFDEYQSINVEDFKSNLKEAAKHYTEFKKLANNKETVKDELNISRPSPFLMYYRSIDDYIKTARGFVEILEDSKKYEKIKKQLQYMKLNPTIDSHEKLLKKAESVINFSNSLN</sequence>
<dbReference type="EMBL" id="RBIQ01000008">
    <property type="protein sequence ID" value="RKR13502.1"/>
    <property type="molecule type" value="Genomic_DNA"/>
</dbReference>
<keyword evidence="2" id="KW-1185">Reference proteome</keyword>
<dbReference type="Proteomes" id="UP000269412">
    <property type="component" value="Unassembled WGS sequence"/>
</dbReference>
<name>A0A495E9A2_9FLAO</name>
<proteinExistence type="predicted"/>
<reference evidence="1 2" key="1">
    <citation type="submission" date="2018-10" db="EMBL/GenBank/DDBJ databases">
        <title>Genomic Encyclopedia of Archaeal and Bacterial Type Strains, Phase II (KMG-II): from individual species to whole genera.</title>
        <authorList>
            <person name="Goeker M."/>
        </authorList>
    </citation>
    <scope>NUCLEOTIDE SEQUENCE [LARGE SCALE GENOMIC DNA]</scope>
    <source>
        <strain evidence="1 2">DSM 25230</strain>
    </source>
</reference>
<dbReference type="InterPro" id="IPR024291">
    <property type="entry name" value="DUF3829"/>
</dbReference>
<dbReference type="PROSITE" id="PS51257">
    <property type="entry name" value="PROKAR_LIPOPROTEIN"/>
    <property type="match status" value="1"/>
</dbReference>
<accession>A0A495E9A2</accession>